<evidence type="ECO:0000313" key="2">
    <source>
        <dbReference type="EMBL" id="PJA20999.1"/>
    </source>
</evidence>
<proteinExistence type="predicted"/>
<dbReference type="InterPro" id="IPR021109">
    <property type="entry name" value="Peptidase_aspartic_dom_sf"/>
</dbReference>
<dbReference type="Proteomes" id="UP000230137">
    <property type="component" value="Unassembled WGS sequence"/>
</dbReference>
<feature type="domain" description="Retropepsin-like aspartic endopeptidase" evidence="1">
    <location>
        <begin position="9"/>
        <end position="137"/>
    </location>
</feature>
<organism evidence="2 3">
    <name type="scientific">Candidatus Berkelbacteria bacterium CG_4_10_14_0_2_um_filter_35_9_33_12</name>
    <dbReference type="NCBI Taxonomy" id="1974499"/>
    <lineage>
        <taxon>Bacteria</taxon>
        <taxon>Candidatus Berkelbacteria</taxon>
    </lineage>
</organism>
<gene>
    <name evidence="2" type="ORF">COX60_00075</name>
</gene>
<accession>A0A2M7W4X4</accession>
<evidence type="ECO:0000259" key="1">
    <source>
        <dbReference type="Pfam" id="PF05618"/>
    </source>
</evidence>
<dbReference type="SUPFAM" id="SSF50630">
    <property type="entry name" value="Acid proteases"/>
    <property type="match status" value="1"/>
</dbReference>
<sequence length="149" mass="17046">MTKKKQIIGVIEKIIIAGSNGKKKEVFARIDTGADYSSIDKTIARKIGYSETINEFHDKLIKCGKKIFEMKRVDKEEYFSGIPFFKTCFKIKSVHGFSYRPVVNILFNIKGMEIKTKATIIDRSQLKYPVIIGRKDLSGFLVNIISEKM</sequence>
<reference evidence="3" key="1">
    <citation type="submission" date="2017-09" db="EMBL/GenBank/DDBJ databases">
        <title>Depth-based differentiation of microbial function through sediment-hosted aquifers and enrichment of novel symbionts in the deep terrestrial subsurface.</title>
        <authorList>
            <person name="Probst A.J."/>
            <person name="Ladd B."/>
            <person name="Jarett J.K."/>
            <person name="Geller-Mcgrath D.E."/>
            <person name="Sieber C.M.K."/>
            <person name="Emerson J.B."/>
            <person name="Anantharaman K."/>
            <person name="Thomas B.C."/>
            <person name="Malmstrom R."/>
            <person name="Stieglmeier M."/>
            <person name="Klingl A."/>
            <person name="Woyke T."/>
            <person name="Ryan C.M."/>
            <person name="Banfield J.F."/>
        </authorList>
    </citation>
    <scope>NUCLEOTIDE SEQUENCE [LARGE SCALE GENOMIC DNA]</scope>
</reference>
<dbReference type="EMBL" id="PFQF01000003">
    <property type="protein sequence ID" value="PJA20999.1"/>
    <property type="molecule type" value="Genomic_DNA"/>
</dbReference>
<evidence type="ECO:0000313" key="3">
    <source>
        <dbReference type="Proteomes" id="UP000230137"/>
    </source>
</evidence>
<dbReference type="Gene3D" id="2.40.70.10">
    <property type="entry name" value="Acid Proteases"/>
    <property type="match status" value="1"/>
</dbReference>
<protein>
    <recommendedName>
        <fullName evidence="1">Retropepsin-like aspartic endopeptidase domain-containing protein</fullName>
    </recommendedName>
</protein>
<dbReference type="AlphaFoldDB" id="A0A2M7W4X4"/>
<dbReference type="Pfam" id="PF05618">
    <property type="entry name" value="Zn_protease"/>
    <property type="match status" value="1"/>
</dbReference>
<name>A0A2M7W4X4_9BACT</name>
<dbReference type="InterPro" id="IPR008503">
    <property type="entry name" value="Asp_endopeptidase"/>
</dbReference>
<comment type="caution">
    <text evidence="2">The sequence shown here is derived from an EMBL/GenBank/DDBJ whole genome shotgun (WGS) entry which is preliminary data.</text>
</comment>